<evidence type="ECO:0000313" key="1">
    <source>
        <dbReference type="EMBL" id="QJH98134.1"/>
    </source>
</evidence>
<name>A0A6M3XJL7_9ZZZZ</name>
<accession>A0A6M3XJL7</accession>
<dbReference type="InterPro" id="IPR056209">
    <property type="entry name" value="SU10_adaptor"/>
</dbReference>
<gene>
    <name evidence="1" type="ORF">TM448B01214_0005</name>
</gene>
<dbReference type="EMBL" id="MT144718">
    <property type="protein sequence ID" value="QJH98134.1"/>
    <property type="molecule type" value="Genomic_DNA"/>
</dbReference>
<proteinExistence type="predicted"/>
<organism evidence="1">
    <name type="scientific">viral metagenome</name>
    <dbReference type="NCBI Taxonomy" id="1070528"/>
    <lineage>
        <taxon>unclassified sequences</taxon>
        <taxon>metagenomes</taxon>
        <taxon>organismal metagenomes</taxon>
    </lineage>
</organism>
<dbReference type="Pfam" id="PF24175">
    <property type="entry name" value="SU10_adaptor"/>
    <property type="match status" value="1"/>
</dbReference>
<sequence>MKPAINALIILIFTAATSFAASQQTSSTTGAQIITKARYYLNASTIWNDTELLEWINDGVVDIAARSRCTETKQAITLAANTLEYSITINYIAISAVVYSPASGALTGLLRGHPNHVGRTDVDTMMESVKQPQYWYDWKGDIGIYPPRNTAVTGETVYLYAVARPSDLTATTSLVTVPAIYDRALTMYVVGQAFMKMDQWAKSARFMAECYTEVDRYRQDYVDLPRQQRKEVE</sequence>
<dbReference type="AlphaFoldDB" id="A0A6M3XJL7"/>
<protein>
    <submittedName>
        <fullName evidence="1">Uncharacterized protein</fullName>
    </submittedName>
</protein>
<reference evidence="1" key="1">
    <citation type="submission" date="2020-03" db="EMBL/GenBank/DDBJ databases">
        <title>The deep terrestrial virosphere.</title>
        <authorList>
            <person name="Holmfeldt K."/>
            <person name="Nilsson E."/>
            <person name="Simone D."/>
            <person name="Lopez-Fernandez M."/>
            <person name="Wu X."/>
            <person name="de Brujin I."/>
            <person name="Lundin D."/>
            <person name="Andersson A."/>
            <person name="Bertilsson S."/>
            <person name="Dopson M."/>
        </authorList>
    </citation>
    <scope>NUCLEOTIDE SEQUENCE</scope>
    <source>
        <strain evidence="1">TM448B01214</strain>
    </source>
</reference>